<dbReference type="Proteomes" id="UP000484988">
    <property type="component" value="Unassembled WGS sequence"/>
</dbReference>
<proteinExistence type="predicted"/>
<comment type="caution">
    <text evidence="1">The sequence shown here is derived from an EMBL/GenBank/DDBJ whole genome shotgun (WGS) entry which is preliminary data.</text>
</comment>
<name>A0A6A0B0X2_9ACTN</name>
<organism evidence="1 2">
    <name type="scientific">Streptomyces pacificus</name>
    <dbReference type="NCBI Taxonomy" id="2705029"/>
    <lineage>
        <taxon>Bacteria</taxon>
        <taxon>Bacillati</taxon>
        <taxon>Actinomycetota</taxon>
        <taxon>Actinomycetes</taxon>
        <taxon>Kitasatosporales</taxon>
        <taxon>Streptomycetaceae</taxon>
        <taxon>Streptomyces</taxon>
    </lineage>
</organism>
<reference evidence="1 2" key="1">
    <citation type="submission" date="2020-02" db="EMBL/GenBank/DDBJ databases">
        <title>Whole Genome Shotgun Sequence of Streptomyces sp. strain CWH03.</title>
        <authorList>
            <person name="Dohra H."/>
            <person name="Kodani S."/>
            <person name="Yamamura H."/>
        </authorList>
    </citation>
    <scope>NUCLEOTIDE SEQUENCE [LARGE SCALE GENOMIC DNA]</scope>
    <source>
        <strain evidence="1 2">CWH03</strain>
    </source>
</reference>
<dbReference type="AlphaFoldDB" id="A0A6A0B0X2"/>
<evidence type="ECO:0000313" key="2">
    <source>
        <dbReference type="Proteomes" id="UP000484988"/>
    </source>
</evidence>
<accession>A0A6A0B0X2</accession>
<keyword evidence="2" id="KW-1185">Reference proteome</keyword>
<gene>
    <name evidence="1" type="ORF">SCWH03_51530</name>
</gene>
<dbReference type="EMBL" id="BLLG01000021">
    <property type="protein sequence ID" value="GFH38890.1"/>
    <property type="molecule type" value="Genomic_DNA"/>
</dbReference>
<dbReference type="RefSeq" id="WP_173266547.1">
    <property type="nucleotide sequence ID" value="NZ_BLLG01000021.1"/>
</dbReference>
<sequence length="114" mass="12206">MSRPIPATESRALLAAVREALDIPHPATVGDAEVHDRILEARVMHARIALADVLDHGGDPGWHADYLRSRLAEHPPTGYRSAPTERVGDALPAMRPGETAGEYAARLRSATGAI</sequence>
<protein>
    <submittedName>
        <fullName evidence="1">Uncharacterized protein</fullName>
    </submittedName>
</protein>
<evidence type="ECO:0000313" key="1">
    <source>
        <dbReference type="EMBL" id="GFH38890.1"/>
    </source>
</evidence>